<dbReference type="PATRIC" id="fig|329854.7.peg.3185"/>
<dbReference type="AlphaFoldDB" id="A0A139L4V2"/>
<dbReference type="EMBL" id="LTDF01000124">
    <property type="protein sequence ID" value="KXT46476.1"/>
    <property type="molecule type" value="Genomic_DNA"/>
</dbReference>
<sequence>MISDFIIIVTKIRFKFQIIKCSSLFLLKRLRRTNKVQEQFLVWNHLLKSQ</sequence>
<name>A0A139L4V2_9BACE</name>
<evidence type="ECO:0000313" key="2">
    <source>
        <dbReference type="Proteomes" id="UP000070319"/>
    </source>
</evidence>
<proteinExistence type="predicted"/>
<accession>A0A139L4V2</accession>
<comment type="caution">
    <text evidence="1">The sequence shown here is derived from an EMBL/GenBank/DDBJ whole genome shotgun (WGS) entry which is preliminary data.</text>
</comment>
<evidence type="ECO:0000313" key="1">
    <source>
        <dbReference type="EMBL" id="KXT46476.1"/>
    </source>
</evidence>
<protein>
    <submittedName>
        <fullName evidence="1">Uncharacterized protein</fullName>
    </submittedName>
</protein>
<reference evidence="1 2" key="1">
    <citation type="submission" date="2016-02" db="EMBL/GenBank/DDBJ databases">
        <authorList>
            <person name="Wen L."/>
            <person name="He K."/>
            <person name="Yang H."/>
        </authorList>
    </citation>
    <scope>NUCLEOTIDE SEQUENCE [LARGE SCALE GENOMIC DNA]</scope>
    <source>
        <strain evidence="1 2">KLE1704</strain>
    </source>
</reference>
<gene>
    <name evidence="1" type="ORF">HMPREF2531_03120</name>
</gene>
<dbReference type="Proteomes" id="UP000070319">
    <property type="component" value="Unassembled WGS sequence"/>
</dbReference>
<organism evidence="1">
    <name type="scientific">Bacteroides intestinalis</name>
    <dbReference type="NCBI Taxonomy" id="329854"/>
    <lineage>
        <taxon>Bacteria</taxon>
        <taxon>Pseudomonadati</taxon>
        <taxon>Bacteroidota</taxon>
        <taxon>Bacteroidia</taxon>
        <taxon>Bacteroidales</taxon>
        <taxon>Bacteroidaceae</taxon>
        <taxon>Bacteroides</taxon>
    </lineage>
</organism>